<dbReference type="PANTHER" id="PTHR48081:SF8">
    <property type="entry name" value="ALPHA_BETA HYDROLASE FOLD-3 DOMAIN-CONTAINING PROTEIN-RELATED"/>
    <property type="match status" value="1"/>
</dbReference>
<feature type="chain" id="PRO_5033437619" evidence="3">
    <location>
        <begin position="33"/>
        <end position="353"/>
    </location>
</feature>
<sequence length="353" mass="39349">MGMILATVTKTFAGLYQFVKAILRLLLLPCNAAWNKPDPRYSFDESMTLKLTSWILDTFPTATLRWFVDSQSEHSTFQYARVFLMLLISSCWYRPVDHVNLESGVQGRWYRRGGQIQELSTDDGVVVLYIHGGGFVCGTSAGESATFFNPLLGALSTRGIATRIFSIDYALAPDNTYPTPVCEVLSAYTWLTEKVQPKRLVVMGDSAGANLVLTLLLGLPDDKTPACAVMISPWVDLHCHDLPSATPYDYMTKDLFVTWRNMYVGHDLTKVEEASPGLHRLEGLPPLMVVYGECELLANAIRTFVRKARDNVDVEEVTHPFLFHGYPVVLEDGGGSIDIIADYVVRRVGVPEQ</sequence>
<organism evidence="6 7">
    <name type="scientific">Aphanomyces stellatus</name>
    <dbReference type="NCBI Taxonomy" id="120398"/>
    <lineage>
        <taxon>Eukaryota</taxon>
        <taxon>Sar</taxon>
        <taxon>Stramenopiles</taxon>
        <taxon>Oomycota</taxon>
        <taxon>Saprolegniomycetes</taxon>
        <taxon>Saprolegniales</taxon>
        <taxon>Verrucalvaceae</taxon>
        <taxon>Aphanomyces</taxon>
    </lineage>
</organism>
<evidence type="ECO:0000313" key="7">
    <source>
        <dbReference type="Proteomes" id="UP000332933"/>
    </source>
</evidence>
<dbReference type="InterPro" id="IPR029058">
    <property type="entry name" value="AB_hydrolase_fold"/>
</dbReference>
<dbReference type="InterPro" id="IPR002168">
    <property type="entry name" value="Lipase_GDXG_HIS_AS"/>
</dbReference>
<dbReference type="OrthoDB" id="113857at2759"/>
<dbReference type="EMBL" id="VJMH01007062">
    <property type="protein sequence ID" value="KAF0685654.1"/>
    <property type="molecule type" value="Genomic_DNA"/>
</dbReference>
<keyword evidence="3" id="KW-0732">Signal</keyword>
<dbReference type="InterPro" id="IPR050300">
    <property type="entry name" value="GDXG_lipolytic_enzyme"/>
</dbReference>
<dbReference type="PROSITE" id="PS01173">
    <property type="entry name" value="LIPASE_GDXG_HIS"/>
    <property type="match status" value="1"/>
</dbReference>
<keyword evidence="2" id="KW-0378">Hydrolase</keyword>
<feature type="domain" description="Alpha/beta hydrolase fold-3" evidence="4">
    <location>
        <begin position="127"/>
        <end position="326"/>
    </location>
</feature>
<dbReference type="AlphaFoldDB" id="A0A485LK93"/>
<reference evidence="6 7" key="1">
    <citation type="submission" date="2019-03" db="EMBL/GenBank/DDBJ databases">
        <authorList>
            <person name="Gaulin E."/>
            <person name="Dumas B."/>
        </authorList>
    </citation>
    <scope>NUCLEOTIDE SEQUENCE [LARGE SCALE GENOMIC DNA]</scope>
    <source>
        <strain evidence="6">CBS 568.67</strain>
    </source>
</reference>
<feature type="signal peptide" evidence="3">
    <location>
        <begin position="1"/>
        <end position="32"/>
    </location>
</feature>
<dbReference type="Proteomes" id="UP000332933">
    <property type="component" value="Unassembled WGS sequence"/>
</dbReference>
<comment type="similarity">
    <text evidence="1">Belongs to the 'GDXG' lipolytic enzyme family.</text>
</comment>
<accession>A0A485LK93</accession>
<name>A0A485LK93_9STRA</name>
<evidence type="ECO:0000313" key="6">
    <source>
        <dbReference type="EMBL" id="VFT99150.1"/>
    </source>
</evidence>
<dbReference type="Pfam" id="PF07859">
    <property type="entry name" value="Abhydrolase_3"/>
    <property type="match status" value="1"/>
</dbReference>
<protein>
    <submittedName>
        <fullName evidence="6">Aste57867_22490 protein</fullName>
    </submittedName>
</protein>
<proteinExistence type="inferred from homology"/>
<reference evidence="5" key="2">
    <citation type="submission" date="2019-06" db="EMBL/GenBank/DDBJ databases">
        <title>Genomics analysis of Aphanomyces spp. identifies a new class of oomycete effector associated with host adaptation.</title>
        <authorList>
            <person name="Gaulin E."/>
        </authorList>
    </citation>
    <scope>NUCLEOTIDE SEQUENCE</scope>
    <source>
        <strain evidence="5">CBS 578.67</strain>
    </source>
</reference>
<dbReference type="GO" id="GO:0016787">
    <property type="term" value="F:hydrolase activity"/>
    <property type="evidence" value="ECO:0007669"/>
    <property type="project" value="UniProtKB-KW"/>
</dbReference>
<evidence type="ECO:0000313" key="5">
    <source>
        <dbReference type="EMBL" id="KAF0685654.1"/>
    </source>
</evidence>
<dbReference type="EMBL" id="CAADRA010007088">
    <property type="protein sequence ID" value="VFT99150.1"/>
    <property type="molecule type" value="Genomic_DNA"/>
</dbReference>
<evidence type="ECO:0000256" key="3">
    <source>
        <dbReference type="SAM" id="SignalP"/>
    </source>
</evidence>
<dbReference type="SUPFAM" id="SSF53474">
    <property type="entry name" value="alpha/beta-Hydrolases"/>
    <property type="match status" value="1"/>
</dbReference>
<evidence type="ECO:0000259" key="4">
    <source>
        <dbReference type="Pfam" id="PF07859"/>
    </source>
</evidence>
<gene>
    <name evidence="6" type="primary">Aste57867_22490</name>
    <name evidence="5" type="ORF">As57867_022420</name>
    <name evidence="6" type="ORF">ASTE57867_22490</name>
</gene>
<evidence type="ECO:0000256" key="1">
    <source>
        <dbReference type="ARBA" id="ARBA00010515"/>
    </source>
</evidence>
<keyword evidence="7" id="KW-1185">Reference proteome</keyword>
<dbReference type="PANTHER" id="PTHR48081">
    <property type="entry name" value="AB HYDROLASE SUPERFAMILY PROTEIN C4A8.06C"/>
    <property type="match status" value="1"/>
</dbReference>
<dbReference type="Gene3D" id="3.40.50.1820">
    <property type="entry name" value="alpha/beta hydrolase"/>
    <property type="match status" value="1"/>
</dbReference>
<evidence type="ECO:0000256" key="2">
    <source>
        <dbReference type="ARBA" id="ARBA00022801"/>
    </source>
</evidence>
<dbReference type="InterPro" id="IPR013094">
    <property type="entry name" value="AB_hydrolase_3"/>
</dbReference>